<feature type="compositionally biased region" description="Low complexity" evidence="1">
    <location>
        <begin position="622"/>
        <end position="636"/>
    </location>
</feature>
<evidence type="ECO:0000313" key="2">
    <source>
        <dbReference type="EMBL" id="OSX72451.1"/>
    </source>
</evidence>
<feature type="region of interest" description="Disordered" evidence="1">
    <location>
        <begin position="50"/>
        <end position="76"/>
    </location>
</feature>
<keyword evidence="3" id="KW-1185">Reference proteome</keyword>
<feature type="region of interest" description="Disordered" evidence="1">
    <location>
        <begin position="894"/>
        <end position="953"/>
    </location>
</feature>
<feature type="compositionally biased region" description="Basic and acidic residues" evidence="1">
    <location>
        <begin position="303"/>
        <end position="316"/>
    </location>
</feature>
<feature type="region of interest" description="Disordered" evidence="1">
    <location>
        <begin position="444"/>
        <end position="641"/>
    </location>
</feature>
<evidence type="ECO:0000313" key="3">
    <source>
        <dbReference type="Proteomes" id="UP000218209"/>
    </source>
</evidence>
<feature type="compositionally biased region" description="Low complexity" evidence="1">
    <location>
        <begin position="920"/>
        <end position="929"/>
    </location>
</feature>
<feature type="compositionally biased region" description="Basic residues" evidence="1">
    <location>
        <begin position="709"/>
        <end position="718"/>
    </location>
</feature>
<reference evidence="2 3" key="1">
    <citation type="submission" date="2017-03" db="EMBL/GenBank/DDBJ databases">
        <title>WGS assembly of Porphyra umbilicalis.</title>
        <authorList>
            <person name="Brawley S.H."/>
            <person name="Blouin N.A."/>
            <person name="Ficko-Blean E."/>
            <person name="Wheeler G.L."/>
            <person name="Lohr M."/>
            <person name="Goodson H.V."/>
            <person name="Jenkins J.W."/>
            <person name="Blaby-Haas C.E."/>
            <person name="Helliwell K.E."/>
            <person name="Chan C."/>
            <person name="Marriage T."/>
            <person name="Bhattacharya D."/>
            <person name="Klein A.S."/>
            <person name="Badis Y."/>
            <person name="Brodie J."/>
            <person name="Cao Y."/>
            <person name="Collen J."/>
            <person name="Dittami S.M."/>
            <person name="Gachon C.M."/>
            <person name="Green B.R."/>
            <person name="Karpowicz S."/>
            <person name="Kim J.W."/>
            <person name="Kudahl U."/>
            <person name="Lin S."/>
            <person name="Michel G."/>
            <person name="Mittag M."/>
            <person name="Olson B.J."/>
            <person name="Pangilinan J."/>
            <person name="Peng Y."/>
            <person name="Qiu H."/>
            <person name="Shu S."/>
            <person name="Singer J.T."/>
            <person name="Smith A.G."/>
            <person name="Sprecher B.N."/>
            <person name="Wagner V."/>
            <person name="Wang W."/>
            <person name="Wang Z.-Y."/>
            <person name="Yan J."/>
            <person name="Yarish C."/>
            <person name="Zoeuner-Riek S."/>
            <person name="Zhuang Y."/>
            <person name="Zou Y."/>
            <person name="Lindquist E.A."/>
            <person name="Grimwood J."/>
            <person name="Barry K."/>
            <person name="Rokhsar D.S."/>
            <person name="Schmutz J."/>
            <person name="Stiller J.W."/>
            <person name="Grossman A.R."/>
            <person name="Prochnik S.E."/>
        </authorList>
    </citation>
    <scope>NUCLEOTIDE SEQUENCE [LARGE SCALE GENOMIC DNA]</scope>
    <source>
        <strain evidence="2">4086291</strain>
    </source>
</reference>
<feature type="compositionally biased region" description="Basic residues" evidence="1">
    <location>
        <begin position="286"/>
        <end position="302"/>
    </location>
</feature>
<feature type="compositionally biased region" description="Gly residues" evidence="1">
    <location>
        <begin position="689"/>
        <end position="699"/>
    </location>
</feature>
<feature type="compositionally biased region" description="Basic residues" evidence="1">
    <location>
        <begin position="894"/>
        <end position="908"/>
    </location>
</feature>
<feature type="compositionally biased region" description="Basic residues" evidence="1">
    <location>
        <begin position="467"/>
        <end position="484"/>
    </location>
</feature>
<protein>
    <submittedName>
        <fullName evidence="2">Uncharacterized protein</fullName>
    </submittedName>
</protein>
<feature type="region of interest" description="Disordered" evidence="1">
    <location>
        <begin position="181"/>
        <end position="204"/>
    </location>
</feature>
<feature type="region of interest" description="Disordered" evidence="1">
    <location>
        <begin position="655"/>
        <end position="882"/>
    </location>
</feature>
<feature type="compositionally biased region" description="Basic and acidic residues" evidence="1">
    <location>
        <begin position="729"/>
        <end position="744"/>
    </location>
</feature>
<organism evidence="2 3">
    <name type="scientific">Porphyra umbilicalis</name>
    <name type="common">Purple laver</name>
    <name type="synonym">Red alga</name>
    <dbReference type="NCBI Taxonomy" id="2786"/>
    <lineage>
        <taxon>Eukaryota</taxon>
        <taxon>Rhodophyta</taxon>
        <taxon>Bangiophyceae</taxon>
        <taxon>Bangiales</taxon>
        <taxon>Bangiaceae</taxon>
        <taxon>Porphyra</taxon>
    </lineage>
</organism>
<feature type="compositionally biased region" description="Basic residues" evidence="1">
    <location>
        <begin position="745"/>
        <end position="763"/>
    </location>
</feature>
<feature type="region of interest" description="Disordered" evidence="1">
    <location>
        <begin position="246"/>
        <end position="318"/>
    </location>
</feature>
<feature type="compositionally biased region" description="Pro residues" evidence="1">
    <location>
        <begin position="518"/>
        <end position="528"/>
    </location>
</feature>
<feature type="compositionally biased region" description="Pro residues" evidence="1">
    <location>
        <begin position="191"/>
        <end position="201"/>
    </location>
</feature>
<feature type="compositionally biased region" description="Gly residues" evidence="1">
    <location>
        <begin position="909"/>
        <end position="919"/>
    </location>
</feature>
<proteinExistence type="predicted"/>
<feature type="compositionally biased region" description="Basic residues" evidence="1">
    <location>
        <begin position="494"/>
        <end position="508"/>
    </location>
</feature>
<feature type="compositionally biased region" description="Low complexity" evidence="1">
    <location>
        <begin position="534"/>
        <end position="584"/>
    </location>
</feature>
<dbReference type="AlphaFoldDB" id="A0A1X6NV10"/>
<feature type="compositionally biased region" description="Basic and acidic residues" evidence="1">
    <location>
        <begin position="799"/>
        <end position="815"/>
    </location>
</feature>
<sequence>MRARWGRARWGRARWGRARIPPRCTCHPRYAHQPQPTLAEPGRTCHPLRSVRCASTTPPDSHSAHGPRVKSQARSATRVLSGNTLRSAERAMLEAACHGSLSPSYVAASHHVCADVCDDVCGEGVLRSRVAICPVHRASIVSRSSFCVIGRRLTLTSANRNRAASSSDCCRCSSPPGVGGGAAVAATRQLPSPPPAPPPAPDKVVVLRSLPHGWMSDEPEEAALPPPSGPRRRSVLVVRSTPPTECGGVWACPSQDTGGLDSDDGAAGAGQKGNESGNERVPALGQRRRGAAHGAGGRRRGTGKKETRATLKEGSKRAVATHLTRPGVHKWLDGLRDSPNNDQRVAVVRFLDESLDGACGGEVTAMEAFVGAVARMSDADYHAYNGPGLVRCWVASRGNVVCTCVQRARYETMLDAKTASVPDTQCYHAPVGLDGRARLSRRFSDEGAGAWPQSPHRPHGLSGRSGGRARRPPPHGHVKHFHVRHPTDRVGEHRRPHRRRQLFRKPHPPRQPVGRGARPPPPPPPPPQHSLRKAASTNAAVAAPTASANAGVRYTATAPRPSSATTATRMAVAPPTSASTARTAGMETAVKPRTAVAERRSARGTAAAVARRSQFHTGGSVPKAAAAEPPTPSAAATDGTSGRLSAYVCLRPRAPRKSASATPDAGGTAVHAPSASTAAGSERSTKSGGARGQGGGGGFPAAAVDGGRHGRGGRRQPRGHVGGHQVGHPRVDASGDERHPPRTGDRRRRGGHRRRVRRVVAHVHVRDARGRGGGGHARRVGGALEGARDVDDQVGGGERGGERRGVANVDRRVRDGAPGGGGGGTPATASAPRAAERPPRRMARGCGERARSARAVAAPTRPVPPRMSTRTGGGGGDCAHRPLPQWRLRRWKAEKRGAARPRVRRRRGGGVGRVEGRGGLPRALATAAAPPRPSGGWRQRRSQSPSTAGHDHKWGEEMRRPCYQGQRCTTCGNDGLGPGRWEMPKTRGGALPGLWCAADWTTSRWCSQRPQLRRDRDRNAGGRTC</sequence>
<accession>A0A1X6NV10</accession>
<name>A0A1X6NV10_PORUM</name>
<gene>
    <name evidence="2" type="ORF">BU14_0433s0009</name>
</gene>
<dbReference type="EMBL" id="KV919060">
    <property type="protein sequence ID" value="OSX72451.1"/>
    <property type="molecule type" value="Genomic_DNA"/>
</dbReference>
<dbReference type="Proteomes" id="UP000218209">
    <property type="component" value="Unassembled WGS sequence"/>
</dbReference>
<evidence type="ECO:0000256" key="1">
    <source>
        <dbReference type="SAM" id="MobiDB-lite"/>
    </source>
</evidence>